<name>A0ABM0T066_CAMSA</name>
<evidence type="ECO:0000256" key="5">
    <source>
        <dbReference type="ARBA" id="ARBA00023242"/>
    </source>
</evidence>
<dbReference type="Gene3D" id="2.40.330.10">
    <property type="entry name" value="DNA-binding pseudobarrel domain"/>
    <property type="match status" value="1"/>
</dbReference>
<keyword evidence="7" id="KW-1185">Reference proteome</keyword>
<keyword evidence="4" id="KW-0804">Transcription</keyword>
<dbReference type="PANTHER" id="PTHR31541:SF56">
    <property type="entry name" value="DOMAIN PROTEIN, PUTATIVE (DUF313)-RELATED"/>
    <property type="match status" value="1"/>
</dbReference>
<evidence type="ECO:0000256" key="3">
    <source>
        <dbReference type="ARBA" id="ARBA00023125"/>
    </source>
</evidence>
<keyword evidence="2" id="KW-0805">Transcription regulation</keyword>
<reference evidence="7" key="1">
    <citation type="journal article" date="2014" name="Nat. Commun.">
        <title>The emerging biofuel crop Camelina sativa retains a highly undifferentiated hexaploid genome structure.</title>
        <authorList>
            <person name="Kagale S."/>
            <person name="Koh C."/>
            <person name="Nixon J."/>
            <person name="Bollina V."/>
            <person name="Clarke W.E."/>
            <person name="Tuteja R."/>
            <person name="Spillane C."/>
            <person name="Robinson S.J."/>
            <person name="Links M.G."/>
            <person name="Clarke C."/>
            <person name="Higgins E.E."/>
            <person name="Huebert T."/>
            <person name="Sharpe A.G."/>
            <person name="Parkin I.A."/>
        </authorList>
    </citation>
    <scope>NUCLEOTIDE SEQUENCE [LARGE SCALE GENOMIC DNA]</scope>
    <source>
        <strain evidence="7">cv. DH55</strain>
    </source>
</reference>
<dbReference type="RefSeq" id="XP_010418729.1">
    <property type="nucleotide sequence ID" value="XM_010420427.1"/>
</dbReference>
<dbReference type="Pfam" id="PF03754">
    <property type="entry name" value="At2g31720-like"/>
    <property type="match status" value="1"/>
</dbReference>
<dbReference type="InterPro" id="IPR015300">
    <property type="entry name" value="DNA-bd_pseudobarrel_sf"/>
</dbReference>
<organism evidence="7 8">
    <name type="scientific">Camelina sativa</name>
    <name type="common">False flax</name>
    <name type="synonym">Myagrum sativum</name>
    <dbReference type="NCBI Taxonomy" id="90675"/>
    <lineage>
        <taxon>Eukaryota</taxon>
        <taxon>Viridiplantae</taxon>
        <taxon>Streptophyta</taxon>
        <taxon>Embryophyta</taxon>
        <taxon>Tracheophyta</taxon>
        <taxon>Spermatophyta</taxon>
        <taxon>Magnoliopsida</taxon>
        <taxon>eudicotyledons</taxon>
        <taxon>Gunneridae</taxon>
        <taxon>Pentapetalae</taxon>
        <taxon>rosids</taxon>
        <taxon>malvids</taxon>
        <taxon>Brassicales</taxon>
        <taxon>Brassicaceae</taxon>
        <taxon>Camelineae</taxon>
        <taxon>Camelina</taxon>
    </lineage>
</organism>
<evidence type="ECO:0000313" key="8">
    <source>
        <dbReference type="RefSeq" id="XP_010418729.1"/>
    </source>
</evidence>
<accession>A0ABM0T066</accession>
<dbReference type="PANTHER" id="PTHR31541">
    <property type="entry name" value="B3 DOMAIN PLANT PROTEIN-RELATED"/>
    <property type="match status" value="1"/>
</dbReference>
<evidence type="ECO:0000256" key="1">
    <source>
        <dbReference type="ARBA" id="ARBA00004123"/>
    </source>
</evidence>
<comment type="subcellular location">
    <subcellularLocation>
        <location evidence="1">Nucleus</location>
    </subcellularLocation>
</comment>
<gene>
    <name evidence="8" type="primary">LOC104704316</name>
</gene>
<keyword evidence="5" id="KW-0539">Nucleus</keyword>
<evidence type="ECO:0000256" key="4">
    <source>
        <dbReference type="ARBA" id="ARBA00023163"/>
    </source>
</evidence>
<dbReference type="SUPFAM" id="SSF101936">
    <property type="entry name" value="DNA-binding pseudobarrel domain"/>
    <property type="match status" value="1"/>
</dbReference>
<evidence type="ECO:0000313" key="7">
    <source>
        <dbReference type="Proteomes" id="UP000694864"/>
    </source>
</evidence>
<proteinExistence type="predicted"/>
<evidence type="ECO:0000256" key="2">
    <source>
        <dbReference type="ARBA" id="ARBA00023015"/>
    </source>
</evidence>
<feature type="region of interest" description="Disordered" evidence="6">
    <location>
        <begin position="200"/>
        <end position="221"/>
    </location>
</feature>
<keyword evidence="3" id="KW-0238">DNA-binding</keyword>
<evidence type="ECO:0000256" key="6">
    <source>
        <dbReference type="SAM" id="MobiDB-lite"/>
    </source>
</evidence>
<dbReference type="Proteomes" id="UP000694864">
    <property type="component" value="Chromosome 7"/>
</dbReference>
<dbReference type="GeneID" id="104704316"/>
<sequence length="221" mass="25714">MAESDDEDCRFWKLDMLEESANSKTVFKEQERTIVDDIPIPENMDDSSTPEWLVKVMEEWEGYDPKLIIKRKVQKTDLDKSQSCLSMHATQLETLDFLTEEETDTIEKHWILTQKKKGKHWKRLKTDDQEEGLKVDLVDHDLNQYKVDLRKWSGNNGKWKYVLTNGWNNVIGAKMFEANDDIQVWSFRFEQGKLCLSLSPPTRSDQNSSSSTPSSSCQTIA</sequence>
<protein>
    <submittedName>
        <fullName evidence="8">B3 domain-containing protein At2g31420-like</fullName>
    </submittedName>
</protein>
<reference evidence="8" key="2">
    <citation type="submission" date="2025-08" db="UniProtKB">
        <authorList>
            <consortium name="RefSeq"/>
        </authorList>
    </citation>
    <scope>IDENTIFICATION</scope>
    <source>
        <tissue evidence="8">Leaf</tissue>
    </source>
</reference>
<dbReference type="InterPro" id="IPR005508">
    <property type="entry name" value="At2g31720-like"/>
</dbReference>